<dbReference type="PANTHER" id="PTHR40788">
    <property type="entry name" value="CLR5 DOMAIN-CONTAINING PROTEIN-RELATED"/>
    <property type="match status" value="1"/>
</dbReference>
<proteinExistence type="predicted"/>
<name>A0AAD7C5Z3_9AGAR</name>
<organism evidence="2 3">
    <name type="scientific">Roridomyces roridus</name>
    <dbReference type="NCBI Taxonomy" id="1738132"/>
    <lineage>
        <taxon>Eukaryota</taxon>
        <taxon>Fungi</taxon>
        <taxon>Dikarya</taxon>
        <taxon>Basidiomycota</taxon>
        <taxon>Agaricomycotina</taxon>
        <taxon>Agaricomycetes</taxon>
        <taxon>Agaricomycetidae</taxon>
        <taxon>Agaricales</taxon>
        <taxon>Marasmiineae</taxon>
        <taxon>Mycenaceae</taxon>
        <taxon>Roridomyces</taxon>
    </lineage>
</organism>
<evidence type="ECO:0000313" key="3">
    <source>
        <dbReference type="Proteomes" id="UP001221142"/>
    </source>
</evidence>
<evidence type="ECO:0000313" key="2">
    <source>
        <dbReference type="EMBL" id="KAJ7639439.1"/>
    </source>
</evidence>
<sequence>MESTAADSIAQAWGFYNSMPPHLPRPIDILAPQQAAEKVEPVRRKLFESYGRLRDIVLAHEETIQKRWKKRTVGKRKELLASIDSALPKAHAPEIAAFEHQYRNPQEDNSHKKDLLLPYLNLDDLSCNNGTQFLGLLHARAHRSPSEFAMFDGDMLHFGIVAKGIRRYQAVECSMIAFGDEDTYGKVIEYSESMDPSDADSPDGFQMEQLLHESLSFGDGLVVLESQSQLIDFLLDVVSKILVDLDLKNLTPLPPMPAPVIPITNTEFQWKSSSRANVLRPYGDPPVFSIDELANIIESQYELAVEHLVNLRTDPTYLSEELQSYYDHRVEARLKGAPQLSVQNRAMSVLLLDAYTFFVYYHVAKELVEEFRVVQREYPDGLPRARDLPKEYENALMSFYPLLKLLELRITRIHNTTIYASEAMRGGFNVRTTDPRFEKLEMTLRGQPNDRLYTYISLLLQQEQTHLWQLGRIFDQIDRITEDAAQNKRISKLLATLLSQWGAINDCKTILACHRPAVEDTEGGDSVDIKERLSKWESLLIPIAGDAKVGPDTSSLASKAYPASQFMYPKGPRDAEWARKCQAVDDNFAEFWKAADQSLIKFCGPTLFALAESVVEPHVMEPIHWASLVKKLVPKKRQAPAPGSVLPFGGASQTPVVAESSPTPKTKTKTRGVADPSKQEEAEVPAAGTESPVAKPAPIPVCSKAHKVLSTLFTATLPEQIASQQASCSWRDILWAFTSGLNFGAFKGHGSAWTLSHPDGHHSITIHEPHPDSTMYFFQLRRFGWRLAHRFGWSLDSFELEQKA</sequence>
<dbReference type="PANTHER" id="PTHR40788:SF2">
    <property type="entry name" value="CLR5 DOMAIN-CONTAINING PROTEIN"/>
    <property type="match status" value="1"/>
</dbReference>
<keyword evidence="3" id="KW-1185">Reference proteome</keyword>
<dbReference type="Proteomes" id="UP001221142">
    <property type="component" value="Unassembled WGS sequence"/>
</dbReference>
<feature type="region of interest" description="Disordered" evidence="1">
    <location>
        <begin position="641"/>
        <end position="696"/>
    </location>
</feature>
<evidence type="ECO:0000256" key="1">
    <source>
        <dbReference type="SAM" id="MobiDB-lite"/>
    </source>
</evidence>
<comment type="caution">
    <text evidence="2">The sequence shown here is derived from an EMBL/GenBank/DDBJ whole genome shotgun (WGS) entry which is preliminary data.</text>
</comment>
<gene>
    <name evidence="2" type="ORF">FB45DRAFT_1001296</name>
</gene>
<reference evidence="2" key="1">
    <citation type="submission" date="2023-03" db="EMBL/GenBank/DDBJ databases">
        <title>Massive genome expansion in bonnet fungi (Mycena s.s.) driven by repeated elements and novel gene families across ecological guilds.</title>
        <authorList>
            <consortium name="Lawrence Berkeley National Laboratory"/>
            <person name="Harder C.B."/>
            <person name="Miyauchi S."/>
            <person name="Viragh M."/>
            <person name="Kuo A."/>
            <person name="Thoen E."/>
            <person name="Andreopoulos B."/>
            <person name="Lu D."/>
            <person name="Skrede I."/>
            <person name="Drula E."/>
            <person name="Henrissat B."/>
            <person name="Morin E."/>
            <person name="Kohler A."/>
            <person name="Barry K."/>
            <person name="LaButti K."/>
            <person name="Morin E."/>
            <person name="Salamov A."/>
            <person name="Lipzen A."/>
            <person name="Mereny Z."/>
            <person name="Hegedus B."/>
            <person name="Baldrian P."/>
            <person name="Stursova M."/>
            <person name="Weitz H."/>
            <person name="Taylor A."/>
            <person name="Grigoriev I.V."/>
            <person name="Nagy L.G."/>
            <person name="Martin F."/>
            <person name="Kauserud H."/>
        </authorList>
    </citation>
    <scope>NUCLEOTIDE SEQUENCE</scope>
    <source>
        <strain evidence="2">9284</strain>
    </source>
</reference>
<dbReference type="AlphaFoldDB" id="A0AAD7C5Z3"/>
<dbReference type="EMBL" id="JARKIF010000005">
    <property type="protein sequence ID" value="KAJ7639439.1"/>
    <property type="molecule type" value="Genomic_DNA"/>
</dbReference>
<accession>A0AAD7C5Z3</accession>
<protein>
    <submittedName>
        <fullName evidence="2">Uncharacterized protein</fullName>
    </submittedName>
</protein>